<dbReference type="Gene3D" id="3.40.710.10">
    <property type="entry name" value="DD-peptidase/beta-lactamase superfamily"/>
    <property type="match status" value="1"/>
</dbReference>
<reference evidence="2 3" key="1">
    <citation type="submission" date="2023-06" db="EMBL/GenBank/DDBJ databases">
        <title>Black Yeasts Isolated from many extreme environments.</title>
        <authorList>
            <person name="Coleine C."/>
            <person name="Stajich J.E."/>
            <person name="Selbmann L."/>
        </authorList>
    </citation>
    <scope>NUCLEOTIDE SEQUENCE [LARGE SCALE GENOMIC DNA]</scope>
    <source>
        <strain evidence="2 3">CCFEE 5887</strain>
    </source>
</reference>
<gene>
    <name evidence="2" type="ORF">LTR25_010714</name>
</gene>
<keyword evidence="3" id="KW-1185">Reference proteome</keyword>
<sequence length="128" mass="14485">MATAEAVDGIPRASPESRGVHSSRILEFLQDERAKNVEFNCFMLYRGGAVISEGWWYPYQPQLRHMMHSATKSFLSVAVGMAIHEGYFTLQDKAISFFADHVPNDNQDPKLASLTVEERDGRLFGDYI</sequence>
<accession>A0AAV9PVU2</accession>
<name>A0AAV9PVU2_9PEZI</name>
<evidence type="ECO:0000313" key="3">
    <source>
        <dbReference type="Proteomes" id="UP001345827"/>
    </source>
</evidence>
<evidence type="ECO:0000259" key="1">
    <source>
        <dbReference type="Pfam" id="PF00144"/>
    </source>
</evidence>
<protein>
    <recommendedName>
        <fullName evidence="1">Beta-lactamase-related domain-containing protein</fullName>
    </recommendedName>
</protein>
<proteinExistence type="predicted"/>
<dbReference type="Pfam" id="PF00144">
    <property type="entry name" value="Beta-lactamase"/>
    <property type="match status" value="1"/>
</dbReference>
<feature type="domain" description="Beta-lactamase-related" evidence="1">
    <location>
        <begin position="43"/>
        <end position="111"/>
    </location>
</feature>
<dbReference type="InterPro" id="IPR001466">
    <property type="entry name" value="Beta-lactam-related"/>
</dbReference>
<evidence type="ECO:0000313" key="2">
    <source>
        <dbReference type="EMBL" id="KAK5528048.1"/>
    </source>
</evidence>
<dbReference type="EMBL" id="JAXLQG010000029">
    <property type="protein sequence ID" value="KAK5528048.1"/>
    <property type="molecule type" value="Genomic_DNA"/>
</dbReference>
<dbReference type="AlphaFoldDB" id="A0AAV9PVU2"/>
<dbReference type="Proteomes" id="UP001345827">
    <property type="component" value="Unassembled WGS sequence"/>
</dbReference>
<dbReference type="InterPro" id="IPR012338">
    <property type="entry name" value="Beta-lactam/transpept-like"/>
</dbReference>
<organism evidence="2 3">
    <name type="scientific">Vermiconidia calcicola</name>
    <dbReference type="NCBI Taxonomy" id="1690605"/>
    <lineage>
        <taxon>Eukaryota</taxon>
        <taxon>Fungi</taxon>
        <taxon>Dikarya</taxon>
        <taxon>Ascomycota</taxon>
        <taxon>Pezizomycotina</taxon>
        <taxon>Dothideomycetes</taxon>
        <taxon>Dothideomycetidae</taxon>
        <taxon>Mycosphaerellales</taxon>
        <taxon>Extremaceae</taxon>
        <taxon>Vermiconidia</taxon>
    </lineage>
</organism>
<comment type="caution">
    <text evidence="2">The sequence shown here is derived from an EMBL/GenBank/DDBJ whole genome shotgun (WGS) entry which is preliminary data.</text>
</comment>
<dbReference type="SUPFAM" id="SSF56601">
    <property type="entry name" value="beta-lactamase/transpeptidase-like"/>
    <property type="match status" value="1"/>
</dbReference>